<sequence>MYSGPLDYTDNRGLLSLHNCAEAEGAIHIRRFEFQVRIQNAPVWHIVIKLV</sequence>
<dbReference type="GeneID" id="36399472"/>
<evidence type="ECO:0000313" key="1">
    <source>
        <dbReference type="EMBL" id="CEG47549.1"/>
    </source>
</evidence>
<keyword evidence="2" id="KW-1185">Reference proteome</keyword>
<dbReference type="EMBL" id="CCYD01002589">
    <property type="protein sequence ID" value="CEG47549.1"/>
    <property type="molecule type" value="Genomic_DNA"/>
</dbReference>
<dbReference type="Proteomes" id="UP000054928">
    <property type="component" value="Unassembled WGS sequence"/>
</dbReference>
<dbReference type="RefSeq" id="XP_024583918.1">
    <property type="nucleotide sequence ID" value="XM_024718528.1"/>
</dbReference>
<organism evidence="1 2">
    <name type="scientific">Plasmopara halstedii</name>
    <name type="common">Downy mildew of sunflower</name>
    <dbReference type="NCBI Taxonomy" id="4781"/>
    <lineage>
        <taxon>Eukaryota</taxon>
        <taxon>Sar</taxon>
        <taxon>Stramenopiles</taxon>
        <taxon>Oomycota</taxon>
        <taxon>Peronosporomycetes</taxon>
        <taxon>Peronosporales</taxon>
        <taxon>Peronosporaceae</taxon>
        <taxon>Plasmopara</taxon>
    </lineage>
</organism>
<evidence type="ECO:0000313" key="2">
    <source>
        <dbReference type="Proteomes" id="UP000054928"/>
    </source>
</evidence>
<accession>A0A0P1B0X2</accession>
<name>A0A0P1B0X2_PLAHL</name>
<protein>
    <submittedName>
        <fullName evidence="1">Uncharacterized protein</fullName>
    </submittedName>
</protein>
<proteinExistence type="predicted"/>
<reference evidence="2" key="1">
    <citation type="submission" date="2014-09" db="EMBL/GenBank/DDBJ databases">
        <authorList>
            <person name="Sharma Rahul"/>
            <person name="Thines Marco"/>
        </authorList>
    </citation>
    <scope>NUCLEOTIDE SEQUENCE [LARGE SCALE GENOMIC DNA]</scope>
</reference>
<dbReference type="AlphaFoldDB" id="A0A0P1B0X2"/>